<dbReference type="Gene3D" id="3.90.810.10">
    <property type="entry name" value="CRIB domain"/>
    <property type="match status" value="1"/>
</dbReference>
<dbReference type="InterPro" id="IPR000095">
    <property type="entry name" value="CRIB_dom"/>
</dbReference>
<dbReference type="InterPro" id="IPR036936">
    <property type="entry name" value="CRIB_dom_sf"/>
</dbReference>
<feature type="compositionally biased region" description="Low complexity" evidence="6">
    <location>
        <begin position="875"/>
        <end position="891"/>
    </location>
</feature>
<accession>G4T564</accession>
<reference evidence="9 10" key="1">
    <citation type="journal article" date="2011" name="PLoS Pathog.">
        <title>Endophytic Life Strategies Decoded by Genome and Transcriptome Analyses of the Mutualistic Root Symbiont Piriformospora indica.</title>
        <authorList>
            <person name="Zuccaro A."/>
            <person name="Lahrmann U."/>
            <person name="Guldener U."/>
            <person name="Langen G."/>
            <person name="Pfiffi S."/>
            <person name="Biedenkopf D."/>
            <person name="Wong P."/>
            <person name="Samans B."/>
            <person name="Grimm C."/>
            <person name="Basiewicz M."/>
            <person name="Murat C."/>
            <person name="Martin F."/>
            <person name="Kogel K.H."/>
        </authorList>
    </citation>
    <scope>NUCLEOTIDE SEQUENCE [LARGE SCALE GENOMIC DNA]</scope>
    <source>
        <strain evidence="9 10">DSM 11827</strain>
    </source>
</reference>
<feature type="compositionally biased region" description="Acidic residues" evidence="6">
    <location>
        <begin position="811"/>
        <end position="834"/>
    </location>
</feature>
<feature type="region of interest" description="Disordered" evidence="6">
    <location>
        <begin position="871"/>
        <end position="1128"/>
    </location>
</feature>
<feature type="region of interest" description="Disordered" evidence="6">
    <location>
        <begin position="646"/>
        <end position="680"/>
    </location>
</feature>
<keyword evidence="2" id="KW-0547">Nucleotide-binding</keyword>
<dbReference type="SUPFAM" id="SSF56112">
    <property type="entry name" value="Protein kinase-like (PK-like)"/>
    <property type="match status" value="1"/>
</dbReference>
<gene>
    <name evidence="9" type="ORF">PIIN_00156</name>
</gene>
<evidence type="ECO:0000256" key="5">
    <source>
        <dbReference type="ARBA" id="ARBA00048679"/>
    </source>
</evidence>
<dbReference type="GO" id="GO:0106310">
    <property type="term" value="F:protein serine kinase activity"/>
    <property type="evidence" value="ECO:0007669"/>
    <property type="project" value="RHEA"/>
</dbReference>
<feature type="domain" description="Protein kinase" evidence="7">
    <location>
        <begin position="1202"/>
        <end position="1479"/>
    </location>
</feature>
<dbReference type="InterPro" id="IPR011009">
    <property type="entry name" value="Kinase-like_dom_sf"/>
</dbReference>
<evidence type="ECO:0000256" key="1">
    <source>
        <dbReference type="ARBA" id="ARBA00008874"/>
    </source>
</evidence>
<feature type="compositionally biased region" description="Low complexity" evidence="6">
    <location>
        <begin position="661"/>
        <end position="677"/>
    </location>
</feature>
<evidence type="ECO:0000259" key="8">
    <source>
        <dbReference type="PROSITE" id="PS50108"/>
    </source>
</evidence>
<dbReference type="InterPro" id="IPR020635">
    <property type="entry name" value="Tyr_kinase_cat_dom"/>
</dbReference>
<dbReference type="PANTHER" id="PTHR45832:SF22">
    <property type="entry name" value="SERINE_THREONINE-PROTEIN KINASE SAMKA-RELATED"/>
    <property type="match status" value="1"/>
</dbReference>
<dbReference type="Gene3D" id="1.10.510.10">
    <property type="entry name" value="Transferase(Phosphotransferase) domain 1"/>
    <property type="match status" value="1"/>
</dbReference>
<evidence type="ECO:0000256" key="4">
    <source>
        <dbReference type="ARBA" id="ARBA00047899"/>
    </source>
</evidence>
<feature type="compositionally biased region" description="Polar residues" evidence="6">
    <location>
        <begin position="903"/>
        <end position="923"/>
    </location>
</feature>
<feature type="compositionally biased region" description="Low complexity" evidence="6">
    <location>
        <begin position="1074"/>
        <end position="1094"/>
    </location>
</feature>
<dbReference type="Pfam" id="PF00786">
    <property type="entry name" value="PBD"/>
    <property type="match status" value="1"/>
</dbReference>
<dbReference type="GO" id="GO:0005524">
    <property type="term" value="F:ATP binding"/>
    <property type="evidence" value="ECO:0007669"/>
    <property type="project" value="UniProtKB-KW"/>
</dbReference>
<dbReference type="PANTHER" id="PTHR45832">
    <property type="entry name" value="SERINE/THREONINE-PROTEIN KINASE SAMKA-RELATED-RELATED"/>
    <property type="match status" value="1"/>
</dbReference>
<dbReference type="OrthoDB" id="4062651at2759"/>
<dbReference type="Proteomes" id="UP000007148">
    <property type="component" value="Unassembled WGS sequence"/>
</dbReference>
<feature type="region of interest" description="Disordered" evidence="6">
    <location>
        <begin position="1"/>
        <end position="131"/>
    </location>
</feature>
<dbReference type="SMART" id="SM00219">
    <property type="entry name" value="TyrKc"/>
    <property type="match status" value="1"/>
</dbReference>
<comment type="similarity">
    <text evidence="1">Belongs to the protein kinase superfamily. STE Ser/Thr protein kinase family. STE20 subfamily.</text>
</comment>
<dbReference type="EMBL" id="CAFZ01000002">
    <property type="protein sequence ID" value="CCA66470.1"/>
    <property type="molecule type" value="Genomic_DNA"/>
</dbReference>
<evidence type="ECO:0000256" key="6">
    <source>
        <dbReference type="SAM" id="MobiDB-lite"/>
    </source>
</evidence>
<dbReference type="InterPro" id="IPR051931">
    <property type="entry name" value="PAK3-like"/>
</dbReference>
<sequence length="1505" mass="160055">MNQGQIRYGNAYNPYPYGNPSNNASTASVSSLASTSSKILGLFKKDKPPPVPEKDYPYSTGRNALPSSSSLSLSMTLSDAGTTASGHSGSTSGTGKRTGTIFKIGKRSKKNKEKDPYYGHGQAESISSPQNVKHELHVDGGLTGFPPEWEASLLQLGYTREELDRMVMDRQRRNLSAAHPNLIPLGGNLTQPSHAGPSTSALAAASPIRYPSPPQQYALPVNPQLYQQTHSIAAVQHPAPALQTLKLTTDILPGQGSASNSPAQFAPSLRSIPDRVASPASSTRSHHQSPAGSDPRSSPVPSLSRERDQYFPPSNLSKEIPISTSSSPKVTESPVVTPPIKQAPTRPAPPPPLFSDRANTYKPPRAIAIQGDDSDDDDTPLQQQIARMPLPPAPSKVPSEQNISVAPREAPRPISGENNVTPTKATAADTVNLTPSASDSVPSPNTATPLSLDKAPRISLNTVPRISLSLGLGDLSKGLDVGTDAGKRESVAWSDAIFSALPSATAFDGFRSSISPKTLSGKNTPISARSPAGDIAAGDKHSPNSVSANVSPVPTATSSLLSTPSPLDTRPSPGPPKLELTSGFSPLSAPFSSTSSITQRLSPSGVSALPSPQPSIFATTSARDTLDFGEEAYAIARLEDHSLLGREGDLGTPSSQHDRGSVVSRSSTVSGGSFASSEALSDNRNRMIRDSVSSYGALDEEDAEPVIVTRATAIKLARAPSKSLQRTLDTMGYRQNPSSSGSPPPAQGSSRGVVGQASAQMVTMHGRGASASSLLNIQTPNSFGSHSPASSTVTSSTDTGVPYGFSMYQYNEEDEHEDESDEEEGGDSSEEDEDPGSRNTIRLDDVKANRLMAAVMQAGGVVDTEDAQVFQNSTRVSPTASRPAAAVSAPAQDVQNADGKSRPLSTATIQTIRAESPQHQQPRQLGELRHQARPPTEYEDTLADDEDTSALDDWLEANEEIDDEQTRDDSDVEDDASPVPTTSRDPESSDYDDADHPLQTPSTSYSKGSDAASQSTQSSRFTEQQSLNSTHSPVQSPLTNQNIVDLPSKTAFLEATSPGQKSVSSAPSTGHSGFPQSPSNVSSPPQSSSRASFRQSRRFSKYSGLSSYSPLPGSASKSEFSSPTSQYRQNRSSIIYAPSLPSVHRETSLSTGSNYRELSPLSQPSASPDPPYSAMSLVDEATSKLLEPVAEFVLPGDPRHIFGEMHLVAEGESGGIFAAKVLGDAGTPVTSTSNWSRTTSSSISSLIGSVVAIKRMRVCDETGPRIKTLQHELSVLSACGQHANILTYGGMWLGNDPYVELWLQMELMERSLADLIALFQEGLSIEERHVARFAYDAACGLAFLEEAWIAHRDIRSDNLLVCADDGSVKIADFASAVQLSVGDTIRSDPAGIIYWQAPEMRKGVYDASKVDVWSLGATVWELVEGETPFEREEMSPTERLPELSNVQNVSQGLLGFLALCERPAKRRVAAKALLETPFVLARCSQEEMMQLLGRARALEQAGDLE</sequence>
<feature type="region of interest" description="Disordered" evidence="6">
    <location>
        <begin position="274"/>
        <end position="362"/>
    </location>
</feature>
<evidence type="ECO:0000256" key="2">
    <source>
        <dbReference type="ARBA" id="ARBA00022741"/>
    </source>
</evidence>
<dbReference type="OMA" id="IHKCKEG"/>
<feature type="region of interest" description="Disordered" evidence="6">
    <location>
        <begin position="513"/>
        <end position="585"/>
    </location>
</feature>
<feature type="compositionally biased region" description="Polar residues" evidence="6">
    <location>
        <begin position="312"/>
        <end position="330"/>
    </location>
</feature>
<feature type="compositionally biased region" description="Low complexity" evidence="6">
    <location>
        <begin position="1101"/>
        <end position="1118"/>
    </location>
</feature>
<dbReference type="InterPro" id="IPR000719">
    <property type="entry name" value="Prot_kinase_dom"/>
</dbReference>
<dbReference type="GO" id="GO:0004713">
    <property type="term" value="F:protein tyrosine kinase activity"/>
    <property type="evidence" value="ECO:0007669"/>
    <property type="project" value="InterPro"/>
</dbReference>
<feature type="compositionally biased region" description="Polar residues" evidence="6">
    <location>
        <begin position="279"/>
        <end position="301"/>
    </location>
</feature>
<feature type="region of interest" description="Disordered" evidence="6">
    <location>
        <begin position="1145"/>
        <end position="1174"/>
    </location>
</feature>
<feature type="compositionally biased region" description="Polar residues" evidence="6">
    <location>
        <begin position="1119"/>
        <end position="1128"/>
    </location>
</feature>
<feature type="region of interest" description="Disordered" evidence="6">
    <location>
        <begin position="719"/>
        <end position="757"/>
    </location>
</feature>
<evidence type="ECO:0000313" key="9">
    <source>
        <dbReference type="EMBL" id="CCA66470.1"/>
    </source>
</evidence>
<dbReference type="PROSITE" id="PS50011">
    <property type="entry name" value="PROTEIN_KINASE_DOM"/>
    <property type="match status" value="1"/>
</dbReference>
<feature type="region of interest" description="Disordered" evidence="6">
    <location>
        <begin position="388"/>
        <end position="422"/>
    </location>
</feature>
<name>G4T564_SERID</name>
<feature type="compositionally biased region" description="Low complexity" evidence="6">
    <location>
        <begin position="8"/>
        <end position="37"/>
    </location>
</feature>
<proteinExistence type="inferred from homology"/>
<keyword evidence="10" id="KW-1185">Reference proteome</keyword>
<feature type="compositionally biased region" description="Polar residues" evidence="6">
    <location>
        <begin position="722"/>
        <end position="736"/>
    </location>
</feature>
<keyword evidence="3" id="KW-0067">ATP-binding</keyword>
<evidence type="ECO:0000259" key="7">
    <source>
        <dbReference type="PROSITE" id="PS50011"/>
    </source>
</evidence>
<keyword evidence="9" id="KW-0808">Transferase</keyword>
<feature type="domain" description="CRIB" evidence="8">
    <location>
        <begin position="126"/>
        <end position="139"/>
    </location>
</feature>
<dbReference type="STRING" id="1109443.G4T564"/>
<dbReference type="GO" id="GO:0004674">
    <property type="term" value="F:protein serine/threonine kinase activity"/>
    <property type="evidence" value="ECO:0007669"/>
    <property type="project" value="UniProtKB-EC"/>
</dbReference>
<feature type="compositionally biased region" description="Polar residues" evidence="6">
    <location>
        <begin position="433"/>
        <end position="449"/>
    </location>
</feature>
<feature type="compositionally biased region" description="Polar residues" evidence="6">
    <location>
        <begin position="999"/>
        <end position="1043"/>
    </location>
</feature>
<keyword evidence="9" id="KW-0418">Kinase</keyword>
<feature type="compositionally biased region" description="Polar residues" evidence="6">
    <location>
        <begin position="513"/>
        <end position="527"/>
    </location>
</feature>
<organism evidence="9 10">
    <name type="scientific">Serendipita indica (strain DSM 11827)</name>
    <name type="common">Root endophyte fungus</name>
    <name type="synonym">Piriformospora indica</name>
    <dbReference type="NCBI Taxonomy" id="1109443"/>
    <lineage>
        <taxon>Eukaryota</taxon>
        <taxon>Fungi</taxon>
        <taxon>Dikarya</taxon>
        <taxon>Basidiomycota</taxon>
        <taxon>Agaricomycotina</taxon>
        <taxon>Agaricomycetes</taxon>
        <taxon>Sebacinales</taxon>
        <taxon>Serendipitaceae</taxon>
        <taxon>Serendipita</taxon>
    </lineage>
</organism>
<evidence type="ECO:0000256" key="3">
    <source>
        <dbReference type="ARBA" id="ARBA00022840"/>
    </source>
</evidence>
<comment type="caution">
    <text evidence="9">The sequence shown here is derived from an EMBL/GenBank/DDBJ whole genome shotgun (WGS) entry which is preliminary data.</text>
</comment>
<evidence type="ECO:0000313" key="10">
    <source>
        <dbReference type="Proteomes" id="UP000007148"/>
    </source>
</evidence>
<feature type="compositionally biased region" description="Acidic residues" evidence="6">
    <location>
        <begin position="937"/>
        <end position="976"/>
    </location>
</feature>
<feature type="compositionally biased region" description="Polar residues" evidence="6">
    <location>
        <begin position="1057"/>
        <end position="1071"/>
    </location>
</feature>
<dbReference type="InParanoid" id="G4T564"/>
<feature type="compositionally biased region" description="Polar residues" evidence="6">
    <location>
        <begin position="1148"/>
        <end position="1166"/>
    </location>
</feature>
<comment type="catalytic activity">
    <reaction evidence="4">
        <text>L-threonyl-[protein] + ATP = O-phospho-L-threonyl-[protein] + ADP + H(+)</text>
        <dbReference type="Rhea" id="RHEA:46608"/>
        <dbReference type="Rhea" id="RHEA-COMP:11060"/>
        <dbReference type="Rhea" id="RHEA-COMP:11605"/>
        <dbReference type="ChEBI" id="CHEBI:15378"/>
        <dbReference type="ChEBI" id="CHEBI:30013"/>
        <dbReference type="ChEBI" id="CHEBI:30616"/>
        <dbReference type="ChEBI" id="CHEBI:61977"/>
        <dbReference type="ChEBI" id="CHEBI:456216"/>
        <dbReference type="EC" id="2.7.11.1"/>
    </reaction>
</comment>
<protein>
    <submittedName>
        <fullName evidence="9">Related to Serine/threonine kinase</fullName>
    </submittedName>
</protein>
<dbReference type="Pfam" id="PF00069">
    <property type="entry name" value="Pkinase"/>
    <property type="match status" value="1"/>
</dbReference>
<dbReference type="eggNOG" id="KOG0578">
    <property type="taxonomic scope" value="Eukaryota"/>
</dbReference>
<feature type="compositionally biased region" description="Basic and acidic residues" evidence="6">
    <location>
        <begin position="43"/>
        <end position="56"/>
    </location>
</feature>
<dbReference type="HOGENOM" id="CLU_267380_0_0_1"/>
<feature type="compositionally biased region" description="Low complexity" evidence="6">
    <location>
        <begin position="543"/>
        <end position="571"/>
    </location>
</feature>
<dbReference type="PROSITE" id="PS50108">
    <property type="entry name" value="CRIB"/>
    <property type="match status" value="1"/>
</dbReference>
<feature type="compositionally biased region" description="Low complexity" evidence="6">
    <location>
        <begin position="65"/>
        <end position="100"/>
    </location>
</feature>
<comment type="catalytic activity">
    <reaction evidence="5">
        <text>L-seryl-[protein] + ATP = O-phospho-L-seryl-[protein] + ADP + H(+)</text>
        <dbReference type="Rhea" id="RHEA:17989"/>
        <dbReference type="Rhea" id="RHEA-COMP:9863"/>
        <dbReference type="Rhea" id="RHEA-COMP:11604"/>
        <dbReference type="ChEBI" id="CHEBI:15378"/>
        <dbReference type="ChEBI" id="CHEBI:29999"/>
        <dbReference type="ChEBI" id="CHEBI:30616"/>
        <dbReference type="ChEBI" id="CHEBI:83421"/>
        <dbReference type="ChEBI" id="CHEBI:456216"/>
        <dbReference type="EC" id="2.7.11.1"/>
    </reaction>
</comment>
<feature type="compositionally biased region" description="Low complexity" evidence="6">
    <location>
        <begin position="785"/>
        <end position="799"/>
    </location>
</feature>
<feature type="region of interest" description="Disordered" evidence="6">
    <location>
        <begin position="783"/>
        <end position="844"/>
    </location>
</feature>
<feature type="region of interest" description="Disordered" evidence="6">
    <location>
        <begin position="433"/>
        <end position="452"/>
    </location>
</feature>